<dbReference type="RefSeq" id="WP_109758892.1">
    <property type="nucleotide sequence ID" value="NZ_CP034588.1"/>
</dbReference>
<evidence type="ECO:0000313" key="3">
    <source>
        <dbReference type="Proteomes" id="UP000245390"/>
    </source>
</evidence>
<accession>A0A316G8H8</accession>
<dbReference type="KEGG" id="salo:EF888_10140"/>
<dbReference type="PANTHER" id="PTHR35175:SF2">
    <property type="entry name" value="DUF1289 DOMAIN-CONTAINING PROTEIN"/>
    <property type="match status" value="1"/>
</dbReference>
<dbReference type="OrthoDB" id="9811423at2"/>
<dbReference type="AlphaFoldDB" id="A0A316G8H8"/>
<protein>
    <recommendedName>
        <fullName evidence="4">Fe-S protein YdhL (DUF1289 family)</fullName>
    </recommendedName>
</protein>
<evidence type="ECO:0000256" key="1">
    <source>
        <dbReference type="SAM" id="MobiDB-lite"/>
    </source>
</evidence>
<organism evidence="2 3">
    <name type="scientific">Silicimonas algicola</name>
    <dbReference type="NCBI Taxonomy" id="1826607"/>
    <lineage>
        <taxon>Bacteria</taxon>
        <taxon>Pseudomonadati</taxon>
        <taxon>Pseudomonadota</taxon>
        <taxon>Alphaproteobacteria</taxon>
        <taxon>Rhodobacterales</taxon>
        <taxon>Paracoccaceae</taxon>
    </lineage>
</organism>
<dbReference type="EMBL" id="QGGV01000003">
    <property type="protein sequence ID" value="PWK57148.1"/>
    <property type="molecule type" value="Genomic_DNA"/>
</dbReference>
<proteinExistence type="predicted"/>
<sequence>MIETPCVNICVIHAETGLCLGCRRSGDEIAAWSSMSDEWRRNVMEELPSRSAHPGRRGGRSGRMSRAGRGRED</sequence>
<dbReference type="Proteomes" id="UP000245390">
    <property type="component" value="Unassembled WGS sequence"/>
</dbReference>
<evidence type="ECO:0000313" key="2">
    <source>
        <dbReference type="EMBL" id="PWK57148.1"/>
    </source>
</evidence>
<evidence type="ECO:0008006" key="4">
    <source>
        <dbReference type="Google" id="ProtNLM"/>
    </source>
</evidence>
<dbReference type="Pfam" id="PF06945">
    <property type="entry name" value="DUF1289"/>
    <property type="match status" value="1"/>
</dbReference>
<reference evidence="2 3" key="1">
    <citation type="submission" date="2018-05" db="EMBL/GenBank/DDBJ databases">
        <title>Genomic Encyclopedia of Type Strains, Phase IV (KMG-IV): sequencing the most valuable type-strain genomes for metagenomic binning, comparative biology and taxonomic classification.</title>
        <authorList>
            <person name="Goeker M."/>
        </authorList>
    </citation>
    <scope>NUCLEOTIDE SEQUENCE [LARGE SCALE GENOMIC DNA]</scope>
    <source>
        <strain evidence="2 3">DSM 103371</strain>
    </source>
</reference>
<dbReference type="InterPro" id="IPR010710">
    <property type="entry name" value="DUF1289"/>
</dbReference>
<dbReference type="PANTHER" id="PTHR35175">
    <property type="entry name" value="DUF1289 DOMAIN-CONTAINING PROTEIN"/>
    <property type="match status" value="1"/>
</dbReference>
<name>A0A316G8H8_9RHOB</name>
<keyword evidence="3" id="KW-1185">Reference proteome</keyword>
<feature type="region of interest" description="Disordered" evidence="1">
    <location>
        <begin position="45"/>
        <end position="73"/>
    </location>
</feature>
<comment type="caution">
    <text evidence="2">The sequence shown here is derived from an EMBL/GenBank/DDBJ whole genome shotgun (WGS) entry which is preliminary data.</text>
</comment>
<gene>
    <name evidence="2" type="ORF">C8D95_103387</name>
</gene>